<reference evidence="1" key="1">
    <citation type="submission" date="2023-06" db="EMBL/GenBank/DDBJ databases">
        <authorList>
            <consortium name="Lawrence Berkeley National Laboratory"/>
            <person name="Ahrendt S."/>
            <person name="Sahu N."/>
            <person name="Indic B."/>
            <person name="Wong-Bajracharya J."/>
            <person name="Merenyi Z."/>
            <person name="Ke H.-M."/>
            <person name="Monk M."/>
            <person name="Kocsube S."/>
            <person name="Drula E."/>
            <person name="Lipzen A."/>
            <person name="Balint B."/>
            <person name="Henrissat B."/>
            <person name="Andreopoulos B."/>
            <person name="Martin F.M."/>
            <person name="Harder C.B."/>
            <person name="Rigling D."/>
            <person name="Ford K.L."/>
            <person name="Foster G.D."/>
            <person name="Pangilinan J."/>
            <person name="Papanicolaou A."/>
            <person name="Barry K."/>
            <person name="LaButti K."/>
            <person name="Viragh M."/>
            <person name="Koriabine M."/>
            <person name="Yan M."/>
            <person name="Riley R."/>
            <person name="Champramary S."/>
            <person name="Plett K.L."/>
            <person name="Tsai I.J."/>
            <person name="Slot J."/>
            <person name="Sipos G."/>
            <person name="Plett J."/>
            <person name="Nagy L.G."/>
            <person name="Grigoriev I.V."/>
        </authorList>
    </citation>
    <scope>NUCLEOTIDE SEQUENCE</scope>
    <source>
        <strain evidence="1">ICMP 16352</strain>
    </source>
</reference>
<evidence type="ECO:0000313" key="2">
    <source>
        <dbReference type="Proteomes" id="UP001175227"/>
    </source>
</evidence>
<name>A0AA39NHG5_9AGAR</name>
<protein>
    <submittedName>
        <fullName evidence="1">Uncharacterized protein</fullName>
    </submittedName>
</protein>
<sequence length="379" mass="42129">CPSTIESKYINPTLSEVALLLKNALLSLENVDIFLLIITSPHIMPTITDVATFLMEWFPRVASVDKDPNMAVALSPLIARVDARISNFLDHEFPGSLFLALVIILHGVAHSMCHHFIPIAIWGSCLVDDEDQWLSDPGYKVEHALFSGIIGISFAGSPTDPELPEISHFTLYTKDGDLYMIGFNYETNFEDLVLFSVFQQDKNQLRKFSLCSDIQLWKQCNDNQEKWVVSMFQPAGASQSGQIQDSKDGQKCIQQVIGFKPSTPNPPVLNHEEMTEKKKKAVALIRSKEAGNPVLPGYKRGDASLQEGFESLYVDPYPASSPSSHDSIAIPRLSMQLFIPSVQIFSFSDIIPFHILLSGPLSSLHQFFPQVPSSSSSQQ</sequence>
<dbReference type="EMBL" id="JAUEPR010000091">
    <property type="protein sequence ID" value="KAK0465721.1"/>
    <property type="molecule type" value="Genomic_DNA"/>
</dbReference>
<organism evidence="1 2">
    <name type="scientific">Armillaria novae-zelandiae</name>
    <dbReference type="NCBI Taxonomy" id="153914"/>
    <lineage>
        <taxon>Eukaryota</taxon>
        <taxon>Fungi</taxon>
        <taxon>Dikarya</taxon>
        <taxon>Basidiomycota</taxon>
        <taxon>Agaricomycotina</taxon>
        <taxon>Agaricomycetes</taxon>
        <taxon>Agaricomycetidae</taxon>
        <taxon>Agaricales</taxon>
        <taxon>Marasmiineae</taxon>
        <taxon>Physalacriaceae</taxon>
        <taxon>Armillaria</taxon>
    </lineage>
</organism>
<dbReference type="Proteomes" id="UP001175227">
    <property type="component" value="Unassembled WGS sequence"/>
</dbReference>
<feature type="non-terminal residue" evidence="1">
    <location>
        <position position="1"/>
    </location>
</feature>
<proteinExistence type="predicted"/>
<dbReference type="AlphaFoldDB" id="A0AA39NHG5"/>
<keyword evidence="2" id="KW-1185">Reference proteome</keyword>
<comment type="caution">
    <text evidence="1">The sequence shown here is derived from an EMBL/GenBank/DDBJ whole genome shotgun (WGS) entry which is preliminary data.</text>
</comment>
<accession>A0AA39NHG5</accession>
<gene>
    <name evidence="1" type="ORF">IW261DRAFT_1686080</name>
</gene>
<evidence type="ECO:0000313" key="1">
    <source>
        <dbReference type="EMBL" id="KAK0465721.1"/>
    </source>
</evidence>